<evidence type="ECO:0000313" key="2">
    <source>
        <dbReference type="Proteomes" id="UP000625711"/>
    </source>
</evidence>
<organism evidence="1 2">
    <name type="scientific">Rhynchophorus ferrugineus</name>
    <name type="common">Red palm weevil</name>
    <name type="synonym">Curculio ferrugineus</name>
    <dbReference type="NCBI Taxonomy" id="354439"/>
    <lineage>
        <taxon>Eukaryota</taxon>
        <taxon>Metazoa</taxon>
        <taxon>Ecdysozoa</taxon>
        <taxon>Arthropoda</taxon>
        <taxon>Hexapoda</taxon>
        <taxon>Insecta</taxon>
        <taxon>Pterygota</taxon>
        <taxon>Neoptera</taxon>
        <taxon>Endopterygota</taxon>
        <taxon>Coleoptera</taxon>
        <taxon>Polyphaga</taxon>
        <taxon>Cucujiformia</taxon>
        <taxon>Curculionidae</taxon>
        <taxon>Dryophthorinae</taxon>
        <taxon>Rhynchophorus</taxon>
    </lineage>
</organism>
<accession>A0A834MES1</accession>
<protein>
    <submittedName>
        <fullName evidence="1">Uncharacterized protein</fullName>
    </submittedName>
</protein>
<dbReference type="Proteomes" id="UP000625711">
    <property type="component" value="Unassembled WGS sequence"/>
</dbReference>
<proteinExistence type="predicted"/>
<reference evidence="1" key="1">
    <citation type="submission" date="2020-08" db="EMBL/GenBank/DDBJ databases">
        <title>Genome sequencing and assembly of the red palm weevil Rhynchophorus ferrugineus.</title>
        <authorList>
            <person name="Dias G.B."/>
            <person name="Bergman C.M."/>
            <person name="Manee M."/>
        </authorList>
    </citation>
    <scope>NUCLEOTIDE SEQUENCE</scope>
    <source>
        <strain evidence="1">AA-2017</strain>
        <tissue evidence="1">Whole larva</tissue>
    </source>
</reference>
<evidence type="ECO:0000313" key="1">
    <source>
        <dbReference type="EMBL" id="KAF7277140.1"/>
    </source>
</evidence>
<dbReference type="AlphaFoldDB" id="A0A834MES1"/>
<keyword evidence="2" id="KW-1185">Reference proteome</keyword>
<name>A0A834MES1_RHYFE</name>
<gene>
    <name evidence="1" type="ORF">GWI33_009408</name>
</gene>
<sequence>MSVARTNLTSSYAPVLESPTANGPIGCRLSLADKRFCGTEPFITRGFQFDLLTAKVGHWRRRMVRIFFCRKWGDACDNRTGIESREICGRRKELEGSVKSSWWAKIFVYRKK</sequence>
<dbReference type="EMBL" id="JAACXV010003964">
    <property type="protein sequence ID" value="KAF7277140.1"/>
    <property type="molecule type" value="Genomic_DNA"/>
</dbReference>
<comment type="caution">
    <text evidence="1">The sequence shown here is derived from an EMBL/GenBank/DDBJ whole genome shotgun (WGS) entry which is preliminary data.</text>
</comment>